<sequence>MTTKRVLATNDHGGPIKLSPGDTIYANHTGANLKVLKTLTVNLQEWPHLSQEVLAKYEQAVIKDPNLSGVPAEIRDHPVHGMTYQFPLNESKYIEGFDISKGGRAFTMYPRLANSTTNQLERFIQGTALRGSTGDMRENHVQHSHIHPKGLPHKVHISAHKHFVFPNGAKIERMQVAQIVQKAVELGLIYPPGYESTLVGRDIQKNPRLGNAQRGSYEQKLMASIIIQ</sequence>
<dbReference type="RefSeq" id="WP_142887761.1">
    <property type="nucleotide sequence ID" value="NZ_VIKR01000001.1"/>
</dbReference>
<reference evidence="1 2" key="1">
    <citation type="submission" date="2019-06" db="EMBL/GenBank/DDBJ databases">
        <title>Draft genome of Aliikangiella marina GYP-15.</title>
        <authorList>
            <person name="Wang G."/>
        </authorList>
    </citation>
    <scope>NUCLEOTIDE SEQUENCE [LARGE SCALE GENOMIC DNA]</scope>
    <source>
        <strain evidence="1 2">GYP-15</strain>
    </source>
</reference>
<evidence type="ECO:0000313" key="2">
    <source>
        <dbReference type="Proteomes" id="UP000317839"/>
    </source>
</evidence>
<accession>A0A545TGN7</accession>
<protein>
    <submittedName>
        <fullName evidence="1">Uncharacterized protein</fullName>
    </submittedName>
</protein>
<organism evidence="1 2">
    <name type="scientific">Aliikangiella marina</name>
    <dbReference type="NCBI Taxonomy" id="1712262"/>
    <lineage>
        <taxon>Bacteria</taxon>
        <taxon>Pseudomonadati</taxon>
        <taxon>Pseudomonadota</taxon>
        <taxon>Gammaproteobacteria</taxon>
        <taxon>Oceanospirillales</taxon>
        <taxon>Pleioneaceae</taxon>
        <taxon>Aliikangiella</taxon>
    </lineage>
</organism>
<gene>
    <name evidence="1" type="ORF">FLL45_00075</name>
</gene>
<keyword evidence="2" id="KW-1185">Reference proteome</keyword>
<dbReference type="Proteomes" id="UP000317839">
    <property type="component" value="Unassembled WGS sequence"/>
</dbReference>
<name>A0A545TGN7_9GAMM</name>
<comment type="caution">
    <text evidence="1">The sequence shown here is derived from an EMBL/GenBank/DDBJ whole genome shotgun (WGS) entry which is preliminary data.</text>
</comment>
<proteinExistence type="predicted"/>
<dbReference type="AlphaFoldDB" id="A0A545TGN7"/>
<evidence type="ECO:0000313" key="1">
    <source>
        <dbReference type="EMBL" id="TQV76400.1"/>
    </source>
</evidence>
<dbReference type="EMBL" id="VIKR01000001">
    <property type="protein sequence ID" value="TQV76400.1"/>
    <property type="molecule type" value="Genomic_DNA"/>
</dbReference>